<dbReference type="EMBL" id="CAAE01014974">
    <property type="protein sequence ID" value="CAG06375.1"/>
    <property type="molecule type" value="Genomic_DNA"/>
</dbReference>
<reference evidence="1" key="1">
    <citation type="journal article" date="2004" name="Nature">
        <title>Genome duplication in the teleost fish Tetraodon nigroviridis reveals the early vertebrate proto-karyotype.</title>
        <authorList>
            <person name="Jaillon O."/>
            <person name="Aury J.-M."/>
            <person name="Brunet F."/>
            <person name="Petit J.-L."/>
            <person name="Stange-Thomann N."/>
            <person name="Mauceli E."/>
            <person name="Bouneau L."/>
            <person name="Fischer C."/>
            <person name="Ozouf-Costaz C."/>
            <person name="Bernot A."/>
            <person name="Nicaud S."/>
            <person name="Jaffe D."/>
            <person name="Fisher S."/>
            <person name="Lutfalla G."/>
            <person name="Dossat C."/>
            <person name="Segurens B."/>
            <person name="Dasilva C."/>
            <person name="Salanoubat M."/>
            <person name="Levy M."/>
            <person name="Boudet N."/>
            <person name="Castellano S."/>
            <person name="Anthouard V."/>
            <person name="Jubin C."/>
            <person name="Castelli V."/>
            <person name="Katinka M."/>
            <person name="Vacherie B."/>
            <person name="Biemont C."/>
            <person name="Skalli Z."/>
            <person name="Cattolico L."/>
            <person name="Poulain J."/>
            <person name="De Berardinis V."/>
            <person name="Cruaud C."/>
            <person name="Duprat S."/>
            <person name="Brottier P."/>
            <person name="Coutanceau J.-P."/>
            <person name="Gouzy J."/>
            <person name="Parra G."/>
            <person name="Lardier G."/>
            <person name="Chapple C."/>
            <person name="McKernan K.J."/>
            <person name="McEwan P."/>
            <person name="Bosak S."/>
            <person name="Kellis M."/>
            <person name="Volff J.-N."/>
            <person name="Guigo R."/>
            <person name="Zody M.C."/>
            <person name="Mesirov J."/>
            <person name="Lindblad-Toh K."/>
            <person name="Birren B."/>
            <person name="Nusbaum C."/>
            <person name="Kahn D."/>
            <person name="Robinson-Rechavi M."/>
            <person name="Laudet V."/>
            <person name="Schachter V."/>
            <person name="Quetier F."/>
            <person name="Saurin W."/>
            <person name="Scarpelli C."/>
            <person name="Wincker P."/>
            <person name="Lander E.S."/>
            <person name="Weissenbach J."/>
            <person name="Roest Crollius H."/>
        </authorList>
    </citation>
    <scope>NUCLEOTIDE SEQUENCE [LARGE SCALE GENOMIC DNA]</scope>
</reference>
<dbReference type="KEGG" id="tng:GSTEN00026706G001"/>
<dbReference type="AlphaFoldDB" id="Q4RZ07"/>
<evidence type="ECO:0000313" key="1">
    <source>
        <dbReference type="EMBL" id="CAG06375.1"/>
    </source>
</evidence>
<organism evidence="1">
    <name type="scientific">Tetraodon nigroviridis</name>
    <name type="common">Spotted green pufferfish</name>
    <name type="synonym">Chelonodon nigroviridis</name>
    <dbReference type="NCBI Taxonomy" id="99883"/>
    <lineage>
        <taxon>Eukaryota</taxon>
        <taxon>Metazoa</taxon>
        <taxon>Chordata</taxon>
        <taxon>Craniata</taxon>
        <taxon>Vertebrata</taxon>
        <taxon>Euteleostomi</taxon>
        <taxon>Actinopterygii</taxon>
        <taxon>Neopterygii</taxon>
        <taxon>Teleostei</taxon>
        <taxon>Neoteleostei</taxon>
        <taxon>Acanthomorphata</taxon>
        <taxon>Eupercaria</taxon>
        <taxon>Tetraodontiformes</taxon>
        <taxon>Tetradontoidea</taxon>
        <taxon>Tetraodontidae</taxon>
        <taxon>Tetraodon</taxon>
    </lineage>
</organism>
<comment type="caution">
    <text evidence="1">The sequence shown here is derived from an EMBL/GenBank/DDBJ whole genome shotgun (WGS) entry which is preliminary data.</text>
</comment>
<accession>Q4RZ07</accession>
<sequence>MGDISQILAAASGERSDSFCSDATQSTASRLALRHRLNQLMTCLDDLDPANDLHDKVVKTLDNAFVICGTRARRPKKDKFRWRSICVFVWEFSYCSSHVLTRDDRCCGFCEHVTVLVVCSLGF</sequence>
<reference evidence="1" key="2">
    <citation type="submission" date="2004-02" db="EMBL/GenBank/DDBJ databases">
        <authorList>
            <consortium name="Genoscope"/>
            <consortium name="Whitehead Institute Centre for Genome Research"/>
        </authorList>
    </citation>
    <scope>NUCLEOTIDE SEQUENCE</scope>
</reference>
<name>Q4RZ07_TETNG</name>
<proteinExistence type="predicted"/>
<gene>
    <name evidence="1" type="ORF">GSTENG00026706001</name>
</gene>
<protein>
    <submittedName>
        <fullName evidence="1">(spotted green pufferfish) hypothetical protein</fullName>
    </submittedName>
</protein>